<name>A0ABN1J3T1_9FLAO</name>
<proteinExistence type="predicted"/>
<reference evidence="2 3" key="1">
    <citation type="journal article" date="2019" name="Int. J. Syst. Evol. Microbiol.">
        <title>The Global Catalogue of Microorganisms (GCM) 10K type strain sequencing project: providing services to taxonomists for standard genome sequencing and annotation.</title>
        <authorList>
            <consortium name="The Broad Institute Genomics Platform"/>
            <consortium name="The Broad Institute Genome Sequencing Center for Infectious Disease"/>
            <person name="Wu L."/>
            <person name="Ma J."/>
        </authorList>
    </citation>
    <scope>NUCLEOTIDE SEQUENCE [LARGE SCALE GENOMIC DNA]</scope>
    <source>
        <strain evidence="2 3">JCM 15974</strain>
    </source>
</reference>
<evidence type="ECO:0000313" key="2">
    <source>
        <dbReference type="EMBL" id="GAA0727892.1"/>
    </source>
</evidence>
<protein>
    <recommendedName>
        <fullName evidence="1">Pvc16 N-terminal domain-containing protein</fullName>
    </recommendedName>
</protein>
<feature type="domain" description="Pvc16 N-terminal" evidence="1">
    <location>
        <begin position="5"/>
        <end position="186"/>
    </location>
</feature>
<dbReference type="Proteomes" id="UP001501758">
    <property type="component" value="Unassembled WGS sequence"/>
</dbReference>
<dbReference type="RefSeq" id="WP_343913691.1">
    <property type="nucleotide sequence ID" value="NZ_BAAAGE010000003.1"/>
</dbReference>
<sequence>MIFEVLQIITEEINNFFNVEIDEKPVSLENIAFIDSETNENSSTNNNVILSLLHTEEEATLKNILNHQIEGAKVVYKNNKVHLNLYIMFSANRSDYTESLKSLSKVIEFFQSKRIFAQSNTNFDRALDGMDQIKDFKFTVELFSPSFEEMNFIWGTLGGKQYPSVIYKISVLEIERDVTQAEGALIKEINGSLNHN</sequence>
<dbReference type="EMBL" id="BAAAGE010000003">
    <property type="protein sequence ID" value="GAA0727892.1"/>
    <property type="molecule type" value="Genomic_DNA"/>
</dbReference>
<accession>A0ABN1J3T1</accession>
<dbReference type="InterPro" id="IPR025351">
    <property type="entry name" value="Pvc16_N"/>
</dbReference>
<evidence type="ECO:0000259" key="1">
    <source>
        <dbReference type="Pfam" id="PF14065"/>
    </source>
</evidence>
<organism evidence="2 3">
    <name type="scientific">Aquimarina litoralis</name>
    <dbReference type="NCBI Taxonomy" id="584605"/>
    <lineage>
        <taxon>Bacteria</taxon>
        <taxon>Pseudomonadati</taxon>
        <taxon>Bacteroidota</taxon>
        <taxon>Flavobacteriia</taxon>
        <taxon>Flavobacteriales</taxon>
        <taxon>Flavobacteriaceae</taxon>
        <taxon>Aquimarina</taxon>
    </lineage>
</organism>
<gene>
    <name evidence="2" type="ORF">GCM10009430_36460</name>
</gene>
<dbReference type="Pfam" id="PF14065">
    <property type="entry name" value="Pvc16_N"/>
    <property type="match status" value="1"/>
</dbReference>
<comment type="caution">
    <text evidence="2">The sequence shown here is derived from an EMBL/GenBank/DDBJ whole genome shotgun (WGS) entry which is preliminary data.</text>
</comment>
<keyword evidence="3" id="KW-1185">Reference proteome</keyword>
<evidence type="ECO:0000313" key="3">
    <source>
        <dbReference type="Proteomes" id="UP001501758"/>
    </source>
</evidence>